<keyword evidence="7" id="KW-0539">Nucleus</keyword>
<dbReference type="InterPro" id="IPR019321">
    <property type="entry name" value="Nucleoporin_Nup88"/>
</dbReference>
<keyword evidence="2" id="KW-0813">Transport</keyword>
<dbReference type="Pfam" id="PF10168">
    <property type="entry name" value="Nup88"/>
    <property type="match status" value="1"/>
</dbReference>
<gene>
    <name evidence="9" type="ORF">DAEQUDRAFT_730757</name>
</gene>
<feature type="region of interest" description="Disordered" evidence="8">
    <location>
        <begin position="795"/>
        <end position="821"/>
    </location>
</feature>
<dbReference type="AlphaFoldDB" id="A0A165MQJ0"/>
<feature type="region of interest" description="Disordered" evidence="8">
    <location>
        <begin position="835"/>
        <end position="863"/>
    </location>
</feature>
<dbReference type="OrthoDB" id="341482at2759"/>
<feature type="compositionally biased region" description="Basic and acidic residues" evidence="8">
    <location>
        <begin position="812"/>
        <end position="821"/>
    </location>
</feature>
<dbReference type="GO" id="GO:0005643">
    <property type="term" value="C:nuclear pore"/>
    <property type="evidence" value="ECO:0007669"/>
    <property type="project" value="UniProtKB-SubCell"/>
</dbReference>
<dbReference type="STRING" id="1314783.A0A165MQJ0"/>
<name>A0A165MQJ0_9APHY</name>
<dbReference type="GO" id="GO:0000055">
    <property type="term" value="P:ribosomal large subunit export from nucleus"/>
    <property type="evidence" value="ECO:0007669"/>
    <property type="project" value="InterPro"/>
</dbReference>
<dbReference type="InterPro" id="IPR037700">
    <property type="entry name" value="NUP88/NUP82"/>
</dbReference>
<proteinExistence type="predicted"/>
<dbReference type="Proteomes" id="UP000076727">
    <property type="component" value="Unassembled WGS sequence"/>
</dbReference>
<dbReference type="EMBL" id="KV429096">
    <property type="protein sequence ID" value="KZT65994.1"/>
    <property type="molecule type" value="Genomic_DNA"/>
</dbReference>
<evidence type="ECO:0000256" key="8">
    <source>
        <dbReference type="SAM" id="MobiDB-lite"/>
    </source>
</evidence>
<keyword evidence="10" id="KW-1185">Reference proteome</keyword>
<evidence type="ECO:0000313" key="10">
    <source>
        <dbReference type="Proteomes" id="UP000076727"/>
    </source>
</evidence>
<dbReference type="PANTHER" id="PTHR13257:SF0">
    <property type="entry name" value="NUCLEAR PORE COMPLEX PROTEIN NUP88"/>
    <property type="match status" value="1"/>
</dbReference>
<evidence type="ECO:0000256" key="6">
    <source>
        <dbReference type="ARBA" id="ARBA00023132"/>
    </source>
</evidence>
<evidence type="ECO:0000313" key="9">
    <source>
        <dbReference type="EMBL" id="KZT65994.1"/>
    </source>
</evidence>
<dbReference type="GO" id="GO:0006406">
    <property type="term" value="P:mRNA export from nucleus"/>
    <property type="evidence" value="ECO:0007669"/>
    <property type="project" value="TreeGrafter"/>
</dbReference>
<evidence type="ECO:0000256" key="5">
    <source>
        <dbReference type="ARBA" id="ARBA00023010"/>
    </source>
</evidence>
<dbReference type="PANTHER" id="PTHR13257">
    <property type="entry name" value="NUCLEOPORIN NUP84-RELATED"/>
    <property type="match status" value="1"/>
</dbReference>
<evidence type="ECO:0000256" key="1">
    <source>
        <dbReference type="ARBA" id="ARBA00004567"/>
    </source>
</evidence>
<comment type="subcellular location">
    <subcellularLocation>
        <location evidence="1">Nucleus</location>
        <location evidence="1">Nuclear pore complex</location>
    </subcellularLocation>
</comment>
<evidence type="ECO:0000256" key="2">
    <source>
        <dbReference type="ARBA" id="ARBA00022448"/>
    </source>
</evidence>
<sequence length="863" mass="95868">MDKEKEPDWNALLKDHPIFSLPKSVSGITGKGEAALQLSLSSLQDFKDVDPLHDGPTPSGRRQVMVIKDSELVVAAGNEIRMTTLADTKFGRATPKSYKALHTPNVQFEIHQMTLSPHGKLLAVAGAFQVAVVVLPRASFTKSVPAIIDCKCLQVGHVYHAAESSAPVAKIEWHPWGDGGTTLMVMTVDGKLREYDISVDPEEPQQVLSFVPDKKKNSYLADEGAEREVASFTFGKGKADWGPLTVYAIMRSGDIYAICPYMPQNASIPSAYVHALECFVTAKQEYLSQSQREGTSSRNMAHLYDFQHRYVTALLKQLPPGTVYPAISRPIPMHPPRCIKSPPVRQGPFLLQPSPRTIDGSEGGDATDIAYMAFGSDVEEGVEGETERLGLVLTSFQDGRVDVHLDVEKVEARWEQKQRAEGDLPMLAVYETIDLGIVSTLQQVSALASQRLLDLIDGNHPVLYPDPISQDTVYVHHAFGIHALQFESLLRSLALALRDDSSDKGGGSLDTSLQACKGTEVQPLISTFDIESRSSSPIIGVSVPNDVYLTYSIFILTAAMRLSVFPLSLRSETPYFVTSEFPALTDRTPSPKPLPAPEQSPYDNLLGTEAYSIPKILSNPQGLPAYARLSLPSNAKAELTVTPDTLRYLGKVVEHVTSQIRDVLMAYRMTDNRAQLQLQELHRQRQRVKGIMDKTAQLRGIRHDRTVKRLERMQANQKAIMARADAVLQSMVQKASPELSENESKWFEELQRMKAEVMGVGKYDDRALAARLKLLSKEVDRLLPQLMEMKEVERRRKQIRGPESLGATQSLELRRRSHEERRRIETLRKELTQLASKLDMTLEPPPALREPAGARAASTYHSD</sequence>
<protein>
    <recommendedName>
        <fullName evidence="11">Nucleoporin Nup82</fullName>
    </recommendedName>
</protein>
<dbReference type="GO" id="GO:0017056">
    <property type="term" value="F:structural constituent of nuclear pore"/>
    <property type="evidence" value="ECO:0007669"/>
    <property type="project" value="InterPro"/>
</dbReference>
<dbReference type="GO" id="GO:0006606">
    <property type="term" value="P:protein import into nucleus"/>
    <property type="evidence" value="ECO:0007669"/>
    <property type="project" value="TreeGrafter"/>
</dbReference>
<accession>A0A165MQJ0</accession>
<evidence type="ECO:0000256" key="7">
    <source>
        <dbReference type="ARBA" id="ARBA00023242"/>
    </source>
</evidence>
<reference evidence="9 10" key="1">
    <citation type="journal article" date="2016" name="Mol. Biol. Evol.">
        <title>Comparative Genomics of Early-Diverging Mushroom-Forming Fungi Provides Insights into the Origins of Lignocellulose Decay Capabilities.</title>
        <authorList>
            <person name="Nagy L.G."/>
            <person name="Riley R."/>
            <person name="Tritt A."/>
            <person name="Adam C."/>
            <person name="Daum C."/>
            <person name="Floudas D."/>
            <person name="Sun H."/>
            <person name="Yadav J.S."/>
            <person name="Pangilinan J."/>
            <person name="Larsson K.H."/>
            <person name="Matsuura K."/>
            <person name="Barry K."/>
            <person name="Labutti K."/>
            <person name="Kuo R."/>
            <person name="Ohm R.A."/>
            <person name="Bhattacharya S.S."/>
            <person name="Shirouzu T."/>
            <person name="Yoshinaga Y."/>
            <person name="Martin F.M."/>
            <person name="Grigoriev I.V."/>
            <person name="Hibbett D.S."/>
        </authorList>
    </citation>
    <scope>NUCLEOTIDE SEQUENCE [LARGE SCALE GENOMIC DNA]</scope>
    <source>
        <strain evidence="9 10">L-15889</strain>
    </source>
</reference>
<evidence type="ECO:0000256" key="3">
    <source>
        <dbReference type="ARBA" id="ARBA00022816"/>
    </source>
</evidence>
<organism evidence="9 10">
    <name type="scientific">Daedalea quercina L-15889</name>
    <dbReference type="NCBI Taxonomy" id="1314783"/>
    <lineage>
        <taxon>Eukaryota</taxon>
        <taxon>Fungi</taxon>
        <taxon>Dikarya</taxon>
        <taxon>Basidiomycota</taxon>
        <taxon>Agaricomycotina</taxon>
        <taxon>Agaricomycetes</taxon>
        <taxon>Polyporales</taxon>
        <taxon>Fomitopsis</taxon>
    </lineage>
</organism>
<keyword evidence="6" id="KW-0906">Nuclear pore complex</keyword>
<evidence type="ECO:0008006" key="11">
    <source>
        <dbReference type="Google" id="ProtNLM"/>
    </source>
</evidence>
<keyword evidence="4" id="KW-0653">Protein transport</keyword>
<keyword evidence="5" id="KW-0811">Translocation</keyword>
<evidence type="ECO:0000256" key="4">
    <source>
        <dbReference type="ARBA" id="ARBA00022927"/>
    </source>
</evidence>
<dbReference type="GO" id="GO:0000056">
    <property type="term" value="P:ribosomal small subunit export from nucleus"/>
    <property type="evidence" value="ECO:0007669"/>
    <property type="project" value="InterPro"/>
</dbReference>
<keyword evidence="3" id="KW-0509">mRNA transport</keyword>